<dbReference type="Pfam" id="PF02777">
    <property type="entry name" value="Sod_Fe_C"/>
    <property type="match status" value="1"/>
</dbReference>
<feature type="domain" description="Manganese/iron superoxide dismutase C-terminal" evidence="11">
    <location>
        <begin position="129"/>
        <end position="229"/>
    </location>
</feature>
<dbReference type="KEGG" id="rpm:RSPPHO_02356"/>
<dbReference type="Gene3D" id="3.55.40.20">
    <property type="entry name" value="Iron/manganese superoxide dismutase, C-terminal domain"/>
    <property type="match status" value="1"/>
</dbReference>
<comment type="cofactor">
    <cofactor evidence="1">
        <name>Fe(3+)</name>
        <dbReference type="ChEBI" id="CHEBI:29034"/>
    </cofactor>
</comment>
<dbReference type="EMBL" id="HE663493">
    <property type="protein sequence ID" value="CCG08982.1"/>
    <property type="molecule type" value="Genomic_DNA"/>
</dbReference>
<keyword evidence="3 8" id="KW-0479">Metal-binding</keyword>
<evidence type="ECO:0000256" key="8">
    <source>
        <dbReference type="PIRSR" id="PIRSR000349-1"/>
    </source>
</evidence>
<evidence type="ECO:0000256" key="9">
    <source>
        <dbReference type="RuleBase" id="RU000414"/>
    </source>
</evidence>
<protein>
    <recommendedName>
        <fullName evidence="9">Superoxide dismutase</fullName>
        <ecNumber evidence="9">1.15.1.1</ecNumber>
    </recommendedName>
</protein>
<evidence type="ECO:0000313" key="12">
    <source>
        <dbReference type="EMBL" id="CCG08982.1"/>
    </source>
</evidence>
<dbReference type="PANTHER" id="PTHR42769">
    <property type="entry name" value="SUPEROXIDE DISMUTASE"/>
    <property type="match status" value="1"/>
</dbReference>
<dbReference type="SUPFAM" id="SSF54719">
    <property type="entry name" value="Fe,Mn superoxide dismutase (SOD), C-terminal domain"/>
    <property type="match status" value="1"/>
</dbReference>
<feature type="binding site" evidence="8">
    <location>
        <position position="62"/>
    </location>
    <ligand>
        <name>Mn(2+)</name>
        <dbReference type="ChEBI" id="CHEBI:29035"/>
    </ligand>
</feature>
<dbReference type="EC" id="1.15.1.1" evidence="9"/>
<name>H6SLW7_PARPM</name>
<dbReference type="InterPro" id="IPR036314">
    <property type="entry name" value="SOD_C_sf"/>
</dbReference>
<feature type="domain" description="Manganese/iron superoxide dismutase N-terminal" evidence="10">
    <location>
        <begin position="38"/>
        <end position="121"/>
    </location>
</feature>
<keyword evidence="5" id="KW-0408">Iron</keyword>
<dbReference type="InterPro" id="IPR036324">
    <property type="entry name" value="Mn/Fe_SOD_N_sf"/>
</dbReference>
<keyword evidence="13" id="KW-1185">Reference proteome</keyword>
<reference evidence="12 13" key="1">
    <citation type="submission" date="2012-02" db="EMBL/GenBank/DDBJ databases">
        <title>Shotgun genome sequence of Phaeospirillum photometricum DSM 122.</title>
        <authorList>
            <person name="Duquesne K."/>
            <person name="Sturgis J."/>
        </authorList>
    </citation>
    <scope>NUCLEOTIDE SEQUENCE [LARGE SCALE GENOMIC DNA]</scope>
    <source>
        <strain evidence="13">DSM122</strain>
    </source>
</reference>
<accession>H6SLW7</accession>
<evidence type="ECO:0000256" key="5">
    <source>
        <dbReference type="ARBA" id="ARBA00023004"/>
    </source>
</evidence>
<dbReference type="GO" id="GO:0046914">
    <property type="term" value="F:transition metal ion binding"/>
    <property type="evidence" value="ECO:0007669"/>
    <property type="project" value="UniProtKB-ARBA"/>
</dbReference>
<comment type="catalytic activity">
    <reaction evidence="7">
        <text>2 superoxide + 2 H(+) = H2O2 + O2</text>
        <dbReference type="Rhea" id="RHEA:20696"/>
        <dbReference type="ChEBI" id="CHEBI:15378"/>
        <dbReference type="ChEBI" id="CHEBI:15379"/>
        <dbReference type="ChEBI" id="CHEBI:16240"/>
        <dbReference type="ChEBI" id="CHEBI:18421"/>
        <dbReference type="EC" id="1.15.1.1"/>
    </reaction>
    <physiologicalReaction direction="left-to-right" evidence="7">
        <dbReference type="Rhea" id="RHEA:20697"/>
    </physiologicalReaction>
</comment>
<dbReference type="AlphaFoldDB" id="H6SLW7"/>
<dbReference type="PATRIC" id="fig|1150469.3.peg.2663"/>
<proteinExistence type="inferred from homology"/>
<dbReference type="FunFam" id="3.55.40.20:FF:000001">
    <property type="entry name" value="Superoxide dismutase"/>
    <property type="match status" value="1"/>
</dbReference>
<feature type="binding site" evidence="8">
    <location>
        <position position="114"/>
    </location>
    <ligand>
        <name>Mn(2+)</name>
        <dbReference type="ChEBI" id="CHEBI:29035"/>
    </ligand>
</feature>
<evidence type="ECO:0000256" key="7">
    <source>
        <dbReference type="ARBA" id="ARBA00047393"/>
    </source>
</evidence>
<feature type="binding site" evidence="8">
    <location>
        <position position="200"/>
    </location>
    <ligand>
        <name>Mn(2+)</name>
        <dbReference type="ChEBI" id="CHEBI:29035"/>
    </ligand>
</feature>
<feature type="binding site" evidence="8">
    <location>
        <position position="196"/>
    </location>
    <ligand>
        <name>Mn(2+)</name>
        <dbReference type="ChEBI" id="CHEBI:29035"/>
    </ligand>
</feature>
<evidence type="ECO:0000256" key="2">
    <source>
        <dbReference type="ARBA" id="ARBA00008714"/>
    </source>
</evidence>
<dbReference type="GO" id="GO:0005737">
    <property type="term" value="C:cytoplasm"/>
    <property type="evidence" value="ECO:0007669"/>
    <property type="project" value="UniProtKB-ARBA"/>
</dbReference>
<evidence type="ECO:0000256" key="6">
    <source>
        <dbReference type="ARBA" id="ARBA00024318"/>
    </source>
</evidence>
<dbReference type="PRINTS" id="PR01703">
    <property type="entry name" value="MNSODISMTASE"/>
</dbReference>
<organism evidence="12 13">
    <name type="scientific">Pararhodospirillum photometricum DSM 122</name>
    <dbReference type="NCBI Taxonomy" id="1150469"/>
    <lineage>
        <taxon>Bacteria</taxon>
        <taxon>Pseudomonadati</taxon>
        <taxon>Pseudomonadota</taxon>
        <taxon>Alphaproteobacteria</taxon>
        <taxon>Rhodospirillales</taxon>
        <taxon>Rhodospirillaceae</taxon>
        <taxon>Pararhodospirillum</taxon>
    </lineage>
</organism>
<evidence type="ECO:0000259" key="10">
    <source>
        <dbReference type="Pfam" id="PF00081"/>
    </source>
</evidence>
<dbReference type="eggNOG" id="COG0605">
    <property type="taxonomic scope" value="Bacteria"/>
</dbReference>
<dbReference type="HOGENOM" id="CLU_031625_0_0_5"/>
<dbReference type="InterPro" id="IPR001189">
    <property type="entry name" value="Mn/Fe_SOD"/>
</dbReference>
<comment type="function">
    <text evidence="6">Destroys superoxide anion radicals which are normally produced within the cells and which are toxic to biological systems. Catalyzes the dismutation of superoxide anion radicals into O2 and H2O2 by successive reduction and oxidation of the transition metal ion at the active site.</text>
</comment>
<comment type="similarity">
    <text evidence="2 9">Belongs to the iron/manganese superoxide dismutase family.</text>
</comment>
<dbReference type="STRING" id="1150469.RSPPHO_02356"/>
<evidence type="ECO:0000256" key="3">
    <source>
        <dbReference type="ARBA" id="ARBA00022723"/>
    </source>
</evidence>
<dbReference type="InterPro" id="IPR019831">
    <property type="entry name" value="Mn/Fe_SOD_N"/>
</dbReference>
<dbReference type="Pfam" id="PF00081">
    <property type="entry name" value="Sod_Fe_N"/>
    <property type="match status" value="1"/>
</dbReference>
<dbReference type="PROSITE" id="PS00088">
    <property type="entry name" value="SOD_MN"/>
    <property type="match status" value="1"/>
</dbReference>
<evidence type="ECO:0000259" key="11">
    <source>
        <dbReference type="Pfam" id="PF02777"/>
    </source>
</evidence>
<keyword evidence="4 9" id="KW-0560">Oxidoreductase</keyword>
<comment type="function">
    <text evidence="9">Destroys radicals which are normally produced within the cells and which are toxic to biological systems.</text>
</comment>
<evidence type="ECO:0000256" key="1">
    <source>
        <dbReference type="ARBA" id="ARBA00001965"/>
    </source>
</evidence>
<dbReference type="FunFam" id="1.10.287.990:FF:000002">
    <property type="entry name" value="Superoxide dismutase"/>
    <property type="match status" value="1"/>
</dbReference>
<dbReference type="Proteomes" id="UP000033220">
    <property type="component" value="Chromosome DSM 122"/>
</dbReference>
<dbReference type="SUPFAM" id="SSF46609">
    <property type="entry name" value="Fe,Mn superoxide dismutase (SOD), N-terminal domain"/>
    <property type="match status" value="1"/>
</dbReference>
<dbReference type="PIRSF" id="PIRSF000349">
    <property type="entry name" value="SODismutase"/>
    <property type="match status" value="1"/>
</dbReference>
<dbReference type="Gene3D" id="1.10.287.990">
    <property type="entry name" value="Fe,Mn superoxide dismutase (SOD) domain"/>
    <property type="match status" value="1"/>
</dbReference>
<gene>
    <name evidence="12" type="ORF">RSPPHO_02356</name>
</gene>
<dbReference type="GO" id="GO:0004784">
    <property type="term" value="F:superoxide dismutase activity"/>
    <property type="evidence" value="ECO:0007669"/>
    <property type="project" value="UniProtKB-EC"/>
</dbReference>
<dbReference type="InterPro" id="IPR019832">
    <property type="entry name" value="Mn/Fe_SOD_C"/>
</dbReference>
<dbReference type="InterPro" id="IPR019833">
    <property type="entry name" value="Mn/Fe_SOD_BS"/>
</dbReference>
<evidence type="ECO:0000313" key="13">
    <source>
        <dbReference type="Proteomes" id="UP000033220"/>
    </source>
</evidence>
<evidence type="ECO:0000256" key="4">
    <source>
        <dbReference type="ARBA" id="ARBA00023002"/>
    </source>
</evidence>
<dbReference type="PANTHER" id="PTHR42769:SF3">
    <property type="entry name" value="SUPEROXIDE DISMUTASE [FE] 2, CHLOROPLASTIC"/>
    <property type="match status" value="1"/>
</dbReference>
<sequence length="235" mass="26004">MVAYPSQREVPAINLEHPGAPQKAARPFFRWRVSAMAFVLPPLPFAQDALEPHMSAQTLSFHHGKHHNAYVTNLNALIADTPLATQSLEEIIRETHGDPSRVGVFNNAAQVWNHTFFWSGLKPGGGGTPSGALLDALTAAFGSFDAFKDQFKQTAVSQFGSGWAWLVLDKGTLRLTKTGNADVPLTSGQVPLLTCDVWEHAYYLDFQNRRPDFVQTFLDHLINWDFVASNFQAAQ</sequence>